<keyword evidence="4 7" id="KW-1133">Transmembrane helix</keyword>
<feature type="transmembrane region" description="Helical" evidence="7">
    <location>
        <begin position="383"/>
        <end position="403"/>
    </location>
</feature>
<protein>
    <submittedName>
        <fullName evidence="8">Lipopolysaccharide biosynthesis protein</fullName>
    </submittedName>
</protein>
<name>A0ABV4SZY0_9ACTN</name>
<keyword evidence="9" id="KW-1185">Reference proteome</keyword>
<feature type="transmembrane region" description="Helical" evidence="7">
    <location>
        <begin position="415"/>
        <end position="434"/>
    </location>
</feature>
<dbReference type="InterPro" id="IPR050833">
    <property type="entry name" value="Poly_Biosynth_Transport"/>
</dbReference>
<organism evidence="8 9">
    <name type="scientific">Streptomyces aureus</name>
    <dbReference type="NCBI Taxonomy" id="193461"/>
    <lineage>
        <taxon>Bacteria</taxon>
        <taxon>Bacillati</taxon>
        <taxon>Actinomycetota</taxon>
        <taxon>Actinomycetes</taxon>
        <taxon>Kitasatosporales</taxon>
        <taxon>Streptomycetaceae</taxon>
        <taxon>Streptomyces</taxon>
    </lineage>
</organism>
<keyword evidence="3 7" id="KW-0812">Transmembrane</keyword>
<evidence type="ECO:0000256" key="6">
    <source>
        <dbReference type="SAM" id="MobiDB-lite"/>
    </source>
</evidence>
<comment type="subcellular location">
    <subcellularLocation>
        <location evidence="1">Cell membrane</location>
        <topology evidence="1">Multi-pass membrane protein</topology>
    </subcellularLocation>
</comment>
<feature type="transmembrane region" description="Helical" evidence="7">
    <location>
        <begin position="192"/>
        <end position="213"/>
    </location>
</feature>
<feature type="transmembrane region" description="Helical" evidence="7">
    <location>
        <begin position="306"/>
        <end position="329"/>
    </location>
</feature>
<dbReference type="PANTHER" id="PTHR30250:SF11">
    <property type="entry name" value="O-ANTIGEN TRANSPORTER-RELATED"/>
    <property type="match status" value="1"/>
</dbReference>
<dbReference type="PANTHER" id="PTHR30250">
    <property type="entry name" value="PST FAMILY PREDICTED COLANIC ACID TRANSPORTER"/>
    <property type="match status" value="1"/>
</dbReference>
<feature type="transmembrane region" description="Helical" evidence="7">
    <location>
        <begin position="219"/>
        <end position="244"/>
    </location>
</feature>
<evidence type="ECO:0000313" key="8">
    <source>
        <dbReference type="EMBL" id="MFA3842791.1"/>
    </source>
</evidence>
<evidence type="ECO:0000256" key="4">
    <source>
        <dbReference type="ARBA" id="ARBA00022989"/>
    </source>
</evidence>
<feature type="transmembrane region" description="Helical" evidence="7">
    <location>
        <begin position="265"/>
        <end position="286"/>
    </location>
</feature>
<proteinExistence type="predicted"/>
<feature type="transmembrane region" description="Helical" evidence="7">
    <location>
        <begin position="128"/>
        <end position="150"/>
    </location>
</feature>
<reference evidence="8 9" key="1">
    <citation type="submission" date="2024-08" db="EMBL/GenBank/DDBJ databases">
        <title>Genome sequence of Streptomyces aureus CACIA-1.46HGO.</title>
        <authorList>
            <person name="Evangelista-Martinez Z."/>
        </authorList>
    </citation>
    <scope>NUCLEOTIDE SEQUENCE [LARGE SCALE GENOMIC DNA]</scope>
    <source>
        <strain evidence="8 9">CACIA-1.46HGO</strain>
    </source>
</reference>
<dbReference type="RefSeq" id="WP_372566704.1">
    <property type="nucleotide sequence ID" value="NZ_JBGOSP010000044.1"/>
</dbReference>
<keyword evidence="5 7" id="KW-0472">Membrane</keyword>
<feature type="transmembrane region" description="Helical" evidence="7">
    <location>
        <begin position="162"/>
        <end position="180"/>
    </location>
</feature>
<feature type="compositionally biased region" description="Low complexity" evidence="6">
    <location>
        <begin position="17"/>
        <end position="30"/>
    </location>
</feature>
<dbReference type="EMBL" id="JBGOSP010000044">
    <property type="protein sequence ID" value="MFA3842791.1"/>
    <property type="molecule type" value="Genomic_DNA"/>
</dbReference>
<feature type="region of interest" description="Disordered" evidence="6">
    <location>
        <begin position="1"/>
        <end position="41"/>
    </location>
</feature>
<dbReference type="Proteomes" id="UP001571476">
    <property type="component" value="Unassembled WGS sequence"/>
</dbReference>
<evidence type="ECO:0000256" key="1">
    <source>
        <dbReference type="ARBA" id="ARBA00004651"/>
    </source>
</evidence>
<evidence type="ECO:0000256" key="7">
    <source>
        <dbReference type="SAM" id="Phobius"/>
    </source>
</evidence>
<sequence length="463" mass="46449">MGVPHPSNDLSLGGGPSPVAATVPPARTPSGTGGAPGPRFRGAVTRSLGARAVTLPISAVTNLALAHTVVGAVGVPGYAQFALVATLPAVLPLTDLGAGAAITEAVAHDTSHEQQLVRGTVLSSARNLMCAGAVIAVTGVTLALLGMWDALLGQAAQPSCDLTVAIASLLFGCSMPLGLSRSVLLAVNRNDIAFLLQGAGSVLLLALVLLAASLGAPTGAFVCAVFLSQCLVNAAGGVLAGRILGMPLLRTTLGSLRASACKDRAPIAGLALPMTVVTAATAVAYATDRLVLSHTADAAAVAGYSAGAQFFAPASSLLGAAGLPLWAVFARQRRSPGAPRRELARFTGCFAAGGLVVGVAIVLLGPLAGTWMMHGRIQVETSLMAAFAALLFVQALACPATMWSTDAAGLRFQAIAFSLMAAVNLAVSIPLARLGAQGPVIGSVAAYTAFVLVPTVFRAFRRT</sequence>
<comment type="caution">
    <text evidence="8">The sequence shown here is derived from an EMBL/GenBank/DDBJ whole genome shotgun (WGS) entry which is preliminary data.</text>
</comment>
<evidence type="ECO:0000256" key="3">
    <source>
        <dbReference type="ARBA" id="ARBA00022692"/>
    </source>
</evidence>
<evidence type="ECO:0000313" key="9">
    <source>
        <dbReference type="Proteomes" id="UP001571476"/>
    </source>
</evidence>
<accession>A0ABV4SZY0</accession>
<feature type="transmembrane region" description="Helical" evidence="7">
    <location>
        <begin position="440"/>
        <end position="460"/>
    </location>
</feature>
<evidence type="ECO:0000256" key="2">
    <source>
        <dbReference type="ARBA" id="ARBA00022475"/>
    </source>
</evidence>
<gene>
    <name evidence="8" type="ORF">ACEG43_42735</name>
</gene>
<feature type="transmembrane region" description="Helical" evidence="7">
    <location>
        <begin position="350"/>
        <end position="371"/>
    </location>
</feature>
<evidence type="ECO:0000256" key="5">
    <source>
        <dbReference type="ARBA" id="ARBA00023136"/>
    </source>
</evidence>
<keyword evidence="2" id="KW-1003">Cell membrane</keyword>